<proteinExistence type="predicted"/>
<sequence>MSRSIALDMPILTPVGVLAHAVAKLGLVIVCVLTAATVGHAQNAGLKRAAGDGDIPVFTDTYDNAEFCADGRGTGPCAIAPVDVPEFDASFVYRFLAYHAQRPFDRFSWQAFTSLMAPLDHPDQAALWESFPTRRDLFSEVTYPNPACADDLPDGHLLLASYLQSTGDVLIDQAGNFVLFETRINPVAADYIIANNLQTPAGRADFATSGKNIDFPTGHLQADVATKVKLASADAVANDAANASGPAIPASAPGMMGAQLLKFSWRILPNADATSRDRYFTRPARISLAGDQTIDGRAKCLDVTVGLVGMHLVQRVASGNGDRWIWSSFEHIDNVPLAANARRPNSIITKQPFEDGCLVPEAVEGEFAFYGGQLPAGSPANQPISGILKWADNPPYARLASGDHPTPPDIVRCWRLFSGTAESNFVWQTKLNDSVLANYMLLGTQWIGNPGGEPFGIGEVPRFLTNSTLESFMQDQSDATCLGCHARATTDVGQNANFTFLLDPGS</sequence>
<reference evidence="1 2" key="1">
    <citation type="submission" date="2020-03" db="EMBL/GenBank/DDBJ databases">
        <title>Genomic Encyclopedia of Type Strains, Phase IV (KMG-IV): sequencing the most valuable type-strain genomes for metagenomic binning, comparative biology and taxonomic classification.</title>
        <authorList>
            <person name="Goeker M."/>
        </authorList>
    </citation>
    <scope>NUCLEOTIDE SEQUENCE [LARGE SCALE GENOMIC DNA]</scope>
    <source>
        <strain evidence="1 2">DSM 18888</strain>
    </source>
</reference>
<protein>
    <recommendedName>
        <fullName evidence="3">Cytochrome c domain-containing protein</fullName>
    </recommendedName>
</protein>
<comment type="caution">
    <text evidence="1">The sequence shown here is derived from an EMBL/GenBank/DDBJ whole genome shotgun (WGS) entry which is preliminary data.</text>
</comment>
<organism evidence="1 2">
    <name type="scientific">Thalassospira tepidiphila</name>
    <dbReference type="NCBI Taxonomy" id="393657"/>
    <lineage>
        <taxon>Bacteria</taxon>
        <taxon>Pseudomonadati</taxon>
        <taxon>Pseudomonadota</taxon>
        <taxon>Alphaproteobacteria</taxon>
        <taxon>Rhodospirillales</taxon>
        <taxon>Thalassospiraceae</taxon>
        <taxon>Thalassospira</taxon>
    </lineage>
</organism>
<accession>A0ABX0WVX5</accession>
<evidence type="ECO:0000313" key="2">
    <source>
        <dbReference type="Proteomes" id="UP000556869"/>
    </source>
</evidence>
<name>A0ABX0WVX5_9PROT</name>
<evidence type="ECO:0000313" key="1">
    <source>
        <dbReference type="EMBL" id="NJB73503.1"/>
    </source>
</evidence>
<dbReference type="RefSeq" id="WP_245227732.1">
    <property type="nucleotide sequence ID" value="NZ_BAAAEQ010000001.1"/>
</dbReference>
<keyword evidence="2" id="KW-1185">Reference proteome</keyword>
<gene>
    <name evidence="1" type="ORF">GGR96_000575</name>
</gene>
<evidence type="ECO:0008006" key="3">
    <source>
        <dbReference type="Google" id="ProtNLM"/>
    </source>
</evidence>
<dbReference type="EMBL" id="JAATJD010000001">
    <property type="protein sequence ID" value="NJB73503.1"/>
    <property type="molecule type" value="Genomic_DNA"/>
</dbReference>
<dbReference type="Proteomes" id="UP000556869">
    <property type="component" value="Unassembled WGS sequence"/>
</dbReference>